<dbReference type="SMART" id="SM00034">
    <property type="entry name" value="CLECT"/>
    <property type="match status" value="1"/>
</dbReference>
<dbReference type="PROSITE" id="PS00615">
    <property type="entry name" value="C_TYPE_LECTIN_1"/>
    <property type="match status" value="1"/>
</dbReference>
<dbReference type="SUPFAM" id="SSF56436">
    <property type="entry name" value="C-type lectin-like"/>
    <property type="match status" value="1"/>
</dbReference>
<dbReference type="PANTHER" id="PTHR45784">
    <property type="entry name" value="C-TYPE LECTIN DOMAIN FAMILY 20 MEMBER A-RELATED"/>
    <property type="match status" value="1"/>
</dbReference>
<dbReference type="InterPro" id="IPR016187">
    <property type="entry name" value="CTDL_fold"/>
</dbReference>
<dbReference type="Pfam" id="PF00059">
    <property type="entry name" value="Lectin_C"/>
    <property type="match status" value="1"/>
</dbReference>
<dbReference type="InterPro" id="IPR016186">
    <property type="entry name" value="C-type_lectin-like/link_sf"/>
</dbReference>
<protein>
    <recommendedName>
        <fullName evidence="2">C-type lectin domain-containing protein</fullName>
    </recommendedName>
</protein>
<dbReference type="AlphaFoldDB" id="A0A8T0AJ56"/>
<organism evidence="3 4">
    <name type="scientific">Silurus meridionalis</name>
    <name type="common">Southern catfish</name>
    <name type="synonym">Silurus soldatovi meridionalis</name>
    <dbReference type="NCBI Taxonomy" id="175797"/>
    <lineage>
        <taxon>Eukaryota</taxon>
        <taxon>Metazoa</taxon>
        <taxon>Chordata</taxon>
        <taxon>Craniata</taxon>
        <taxon>Vertebrata</taxon>
        <taxon>Euteleostomi</taxon>
        <taxon>Actinopterygii</taxon>
        <taxon>Neopterygii</taxon>
        <taxon>Teleostei</taxon>
        <taxon>Ostariophysi</taxon>
        <taxon>Siluriformes</taxon>
        <taxon>Siluridae</taxon>
        <taxon>Silurus</taxon>
    </lineage>
</organism>
<feature type="domain" description="C-type lectin" evidence="2">
    <location>
        <begin position="34"/>
        <end position="137"/>
    </location>
</feature>
<dbReference type="Proteomes" id="UP000606274">
    <property type="component" value="Unassembled WGS sequence"/>
</dbReference>
<dbReference type="PANTHER" id="PTHR45784:SF3">
    <property type="entry name" value="C-TYPE LECTIN DOMAIN FAMILY 4 MEMBER K-LIKE-RELATED"/>
    <property type="match status" value="1"/>
</dbReference>
<dbReference type="PROSITE" id="PS50041">
    <property type="entry name" value="C_TYPE_LECTIN_2"/>
    <property type="match status" value="1"/>
</dbReference>
<evidence type="ECO:0000313" key="4">
    <source>
        <dbReference type="Proteomes" id="UP000606274"/>
    </source>
</evidence>
<name>A0A8T0AJ56_SILME</name>
<dbReference type="EMBL" id="JABFDY010000020">
    <property type="protein sequence ID" value="KAF7692572.1"/>
    <property type="molecule type" value="Genomic_DNA"/>
</dbReference>
<dbReference type="Gene3D" id="3.10.100.10">
    <property type="entry name" value="Mannose-Binding Protein A, subunit A"/>
    <property type="match status" value="1"/>
</dbReference>
<keyword evidence="4" id="KW-1185">Reference proteome</keyword>
<reference evidence="3" key="1">
    <citation type="submission" date="2020-08" db="EMBL/GenBank/DDBJ databases">
        <title>Chromosome-level assembly of Southern catfish (Silurus meridionalis) provides insights into visual adaptation to the nocturnal and benthic lifestyles.</title>
        <authorList>
            <person name="Zhang Y."/>
            <person name="Wang D."/>
            <person name="Peng Z."/>
        </authorList>
    </citation>
    <scope>NUCLEOTIDE SEQUENCE</scope>
    <source>
        <strain evidence="3">SWU-2019-XX</strain>
        <tissue evidence="3">Muscle</tissue>
    </source>
</reference>
<evidence type="ECO:0000256" key="1">
    <source>
        <dbReference type="ARBA" id="ARBA00023157"/>
    </source>
</evidence>
<keyword evidence="1" id="KW-1015">Disulfide bond</keyword>
<evidence type="ECO:0000313" key="3">
    <source>
        <dbReference type="EMBL" id="KAF7692572.1"/>
    </source>
</evidence>
<dbReference type="InterPro" id="IPR018378">
    <property type="entry name" value="C-type_lectin_CS"/>
</dbReference>
<evidence type="ECO:0000259" key="2">
    <source>
        <dbReference type="PROSITE" id="PS50041"/>
    </source>
</evidence>
<gene>
    <name evidence="3" type="ORF">HF521_010182</name>
</gene>
<dbReference type="InterPro" id="IPR001304">
    <property type="entry name" value="C-type_lectin-like"/>
</dbReference>
<sequence>MSRRLFPRLNVRWIAALLAHLQRGENYATEDSSNASKTYILITESKTWEDAQTYCKQYHTDLAVIDNSEDSAAFPVDAAYVWIGLISSYWSDGGFSSFRYWAQDNSESSLDDTCTAMDNSGEWISKQCNLKMSFICYGGES</sequence>
<comment type="caution">
    <text evidence="3">The sequence shown here is derived from an EMBL/GenBank/DDBJ whole genome shotgun (WGS) entry which is preliminary data.</text>
</comment>
<accession>A0A8T0AJ56</accession>
<proteinExistence type="predicted"/>